<protein>
    <submittedName>
        <fullName evidence="11">SLIT-ROBO Rho GTPase activating protein 3</fullName>
    </submittedName>
</protein>
<dbReference type="InterPro" id="IPR049581">
    <property type="entry name" value="SrGAP3_F-BAR"/>
</dbReference>
<evidence type="ECO:0000256" key="6">
    <source>
        <dbReference type="SAM" id="Coils"/>
    </source>
</evidence>
<dbReference type="Ensembl" id="ENSRBIT00000046559.1">
    <property type="protein sequence ID" value="ENSRBIP00000022668.1"/>
    <property type="gene ID" value="ENSRBIG00000035277.1"/>
</dbReference>
<feature type="region of interest" description="Disordered" evidence="7">
    <location>
        <begin position="876"/>
        <end position="900"/>
    </location>
</feature>
<gene>
    <name evidence="11" type="primary">SRGAP3</name>
</gene>
<reference evidence="11" key="2">
    <citation type="submission" date="2025-08" db="UniProtKB">
        <authorList>
            <consortium name="Ensembl"/>
        </authorList>
    </citation>
    <scope>IDENTIFICATION</scope>
</reference>
<reference evidence="11" key="3">
    <citation type="submission" date="2025-09" db="UniProtKB">
        <authorList>
            <consortium name="Ensembl"/>
        </authorList>
    </citation>
    <scope>IDENTIFICATION</scope>
</reference>
<dbReference type="InterPro" id="IPR035648">
    <property type="entry name" value="srGAP1/2/3_SH3"/>
</dbReference>
<name>A0A2K6LGM2_RHIBE</name>
<dbReference type="InterPro" id="IPR051627">
    <property type="entry name" value="SLIT-ROBO_RhoGAP"/>
</dbReference>
<dbReference type="SUPFAM" id="SSF50044">
    <property type="entry name" value="SH3-domain"/>
    <property type="match status" value="1"/>
</dbReference>
<dbReference type="Gene3D" id="2.30.30.40">
    <property type="entry name" value="SH3 Domains"/>
    <property type="match status" value="1"/>
</dbReference>
<dbReference type="Gene3D" id="1.10.555.10">
    <property type="entry name" value="Rho GTPase activation protein"/>
    <property type="match status" value="1"/>
</dbReference>
<feature type="domain" description="F-BAR" evidence="10">
    <location>
        <begin position="1"/>
        <end position="287"/>
    </location>
</feature>
<dbReference type="SUPFAM" id="SSF48350">
    <property type="entry name" value="GTPase activation domain, GAP"/>
    <property type="match status" value="1"/>
</dbReference>
<keyword evidence="3 5" id="KW-0175">Coiled coil</keyword>
<evidence type="ECO:0000256" key="1">
    <source>
        <dbReference type="ARBA" id="ARBA00022443"/>
    </source>
</evidence>
<dbReference type="AlphaFoldDB" id="A0A2K6LGM2"/>
<dbReference type="PROSITE" id="PS50238">
    <property type="entry name" value="RHOGAP"/>
    <property type="match status" value="1"/>
</dbReference>
<dbReference type="Pfam" id="PF00018">
    <property type="entry name" value="SH3_1"/>
    <property type="match status" value="1"/>
</dbReference>
<feature type="domain" description="Rho-GAP" evidence="9">
    <location>
        <begin position="460"/>
        <end position="644"/>
    </location>
</feature>
<dbReference type="CDD" id="cd04383">
    <property type="entry name" value="RhoGAP_srGAP"/>
    <property type="match status" value="1"/>
</dbReference>
<dbReference type="SMART" id="SM00055">
    <property type="entry name" value="FCH"/>
    <property type="match status" value="1"/>
</dbReference>
<dbReference type="Pfam" id="PF00611">
    <property type="entry name" value="FCH"/>
    <property type="match status" value="1"/>
</dbReference>
<dbReference type="InterPro" id="IPR000198">
    <property type="entry name" value="RhoGAP_dom"/>
</dbReference>
<dbReference type="PROSITE" id="PS51741">
    <property type="entry name" value="F_BAR"/>
    <property type="match status" value="1"/>
</dbReference>
<dbReference type="Proteomes" id="UP000233180">
    <property type="component" value="Unassembled WGS sequence"/>
</dbReference>
<dbReference type="InterPro" id="IPR036028">
    <property type="entry name" value="SH3-like_dom_sf"/>
</dbReference>
<sequence length="1049" mass="118735">MVEQFKCLEQQSESRLQLLQDLQEFFRRKAEIELEYSRSLEKLAERFSSKIRSSREHQFKKDQYLLSPVNCWYLVLHQTRRESRDHATLNDIFMNNVIVRLSQISEDVIRLFKKSKEIGLQMHEELLKVTNELYTVMKTYHMYHAESISAESKLKEAEKQEEKQFNKSGDLSMNLLRHEDRPQRRSSVKKIEKMKEKRQAKYSENKLKCTKARNDYLLNLAATNAAISKYYIHDVSDLIDCCDLGFHASLARTFRTYLSAEYNLETSRHEGLDVIENAVDNLDSRSDKHTVMDMCNQVFCPPLKFEFQPHMGDEVCQVSAQQPVQTELLMRYHQLQSRLATLKIENEEVRKTLDATMQTLQDMLTVEDFDVSDAFQHSRSTESVKSAASETYMSKINIAKRRANQQETEMFYFTKFKEYVNGSNLITKLQAKHDLLKQTLGEGERAECGTTRSHKTHDFSFLKDSGQAIPLVVESCIRYINLYGLQQQGIFRVPGSQVEVNDIKNSFERGEDPLVDDQNERDINSVAGVLKLYFRGLENPLFPKERFQDLISTIKLENPAERVHQIQQILVTLPRVVIVVMRYLFAFLNHLSQYSDENMMDPYNLAICFGPTLMHIPDGQDPVSCQAHINEVIKTIIIHHEAIFPSPRELEGPVYEKCMAGGEEYCDSPHSEPGTIDEVDHDNGTEPHTSDEEVEQIEAIAKFDYMGRSPRELSFKKGASLLLYHRASEDWWEGRHNGVDGLIPHQYIVVQDMDDAFSDSLSQKADSEASSGPLLDDKASSKNDLQSPTEHISDYGFGGVMGRVRLRSDGAAIPRRRSGGDTHSPPRGLGPSIDTPPRAAACPSSPHKIPLTRGRIESPEKRRMATFGSAGSINYPDKKALSEGHSMRSTCGSTRHSSLGDHKSLEAEALAEDIEKTMSTALHELRELERQNTVKQAPDVVLDTLEPLKNPPGPISSEPASPLHTIVIRDPDAAMRRSSSSSTEMMTTFKPALSARLAGAQLRPPPMRPVRPVVQHRSSSSSSSGVGSPAVTPTEKMFPNSSADKSGTM</sequence>
<dbReference type="InterPro" id="IPR008936">
    <property type="entry name" value="Rho_GTPase_activation_prot"/>
</dbReference>
<feature type="compositionally biased region" description="Polar residues" evidence="7">
    <location>
        <begin position="759"/>
        <end position="770"/>
    </location>
</feature>
<dbReference type="GeneTree" id="ENSGT00950000182824"/>
<dbReference type="InterPro" id="IPR001060">
    <property type="entry name" value="FCH_dom"/>
</dbReference>
<evidence type="ECO:0000256" key="4">
    <source>
        <dbReference type="PROSITE-ProRule" id="PRU00192"/>
    </source>
</evidence>
<keyword evidence="2" id="KW-0343">GTPase activation</keyword>
<feature type="compositionally biased region" description="Basic and acidic residues" evidence="7">
    <location>
        <begin position="876"/>
        <end position="886"/>
    </location>
</feature>
<dbReference type="InterPro" id="IPR001452">
    <property type="entry name" value="SH3_domain"/>
</dbReference>
<dbReference type="CDD" id="cd11955">
    <property type="entry name" value="SH3_srGAP1-3"/>
    <property type="match status" value="1"/>
</dbReference>
<dbReference type="CDD" id="cd07684">
    <property type="entry name" value="F-BAR_srGAP3"/>
    <property type="match status" value="1"/>
</dbReference>
<evidence type="ECO:0000313" key="11">
    <source>
        <dbReference type="Ensembl" id="ENSRBIP00000022668.1"/>
    </source>
</evidence>
<evidence type="ECO:0000313" key="12">
    <source>
        <dbReference type="Proteomes" id="UP000233180"/>
    </source>
</evidence>
<feature type="region of interest" description="Disordered" evidence="7">
    <location>
        <begin position="997"/>
        <end position="1049"/>
    </location>
</feature>
<feature type="coiled-coil region" evidence="6">
    <location>
        <begin position="332"/>
        <end position="359"/>
    </location>
</feature>
<feature type="compositionally biased region" description="Low complexity" evidence="7">
    <location>
        <begin position="1010"/>
        <end position="1024"/>
    </location>
</feature>
<evidence type="ECO:0000259" key="8">
    <source>
        <dbReference type="PROSITE" id="PS50002"/>
    </source>
</evidence>
<organism evidence="11 12">
    <name type="scientific">Rhinopithecus bieti</name>
    <name type="common">Black snub-nosed monkey</name>
    <name type="synonym">Pygathrix bieti</name>
    <dbReference type="NCBI Taxonomy" id="61621"/>
    <lineage>
        <taxon>Eukaryota</taxon>
        <taxon>Metazoa</taxon>
        <taxon>Chordata</taxon>
        <taxon>Craniata</taxon>
        <taxon>Vertebrata</taxon>
        <taxon>Euteleostomi</taxon>
        <taxon>Mammalia</taxon>
        <taxon>Eutheria</taxon>
        <taxon>Euarchontoglires</taxon>
        <taxon>Primates</taxon>
        <taxon>Haplorrhini</taxon>
        <taxon>Catarrhini</taxon>
        <taxon>Cercopithecidae</taxon>
        <taxon>Colobinae</taxon>
        <taxon>Rhinopithecus</taxon>
    </lineage>
</organism>
<dbReference type="InterPro" id="IPR027267">
    <property type="entry name" value="AH/BAR_dom_sf"/>
</dbReference>
<evidence type="ECO:0000259" key="10">
    <source>
        <dbReference type="PROSITE" id="PS51741"/>
    </source>
</evidence>
<dbReference type="InterPro" id="IPR031160">
    <property type="entry name" value="F_BAR_dom"/>
</dbReference>
<dbReference type="Gene3D" id="1.20.1270.60">
    <property type="entry name" value="Arfaptin homology (AH) domain/BAR domain"/>
    <property type="match status" value="1"/>
</dbReference>
<feature type="region of interest" description="Disordered" evidence="7">
    <location>
        <begin position="759"/>
        <end position="797"/>
    </location>
</feature>
<evidence type="ECO:0000256" key="3">
    <source>
        <dbReference type="ARBA" id="ARBA00023054"/>
    </source>
</evidence>
<evidence type="ECO:0000256" key="5">
    <source>
        <dbReference type="PROSITE-ProRule" id="PRU01077"/>
    </source>
</evidence>
<feature type="compositionally biased region" description="Polar residues" evidence="7">
    <location>
        <begin position="887"/>
        <end position="897"/>
    </location>
</feature>
<dbReference type="PROSITE" id="PS50002">
    <property type="entry name" value="SH3"/>
    <property type="match status" value="1"/>
</dbReference>
<evidence type="ECO:0000256" key="7">
    <source>
        <dbReference type="SAM" id="MobiDB-lite"/>
    </source>
</evidence>
<feature type="domain" description="SH3" evidence="8">
    <location>
        <begin position="694"/>
        <end position="753"/>
    </location>
</feature>
<dbReference type="GO" id="GO:0005096">
    <property type="term" value="F:GTPase activator activity"/>
    <property type="evidence" value="ECO:0007669"/>
    <property type="project" value="UniProtKB-KW"/>
</dbReference>
<evidence type="ECO:0000256" key="2">
    <source>
        <dbReference type="ARBA" id="ARBA00022468"/>
    </source>
</evidence>
<dbReference type="Pfam" id="PF00620">
    <property type="entry name" value="RhoGAP"/>
    <property type="match status" value="1"/>
</dbReference>
<dbReference type="PANTHER" id="PTHR14166">
    <property type="entry name" value="SLIT-ROBO RHO GTPASE ACTIVATING PROTEIN"/>
    <property type="match status" value="1"/>
</dbReference>
<proteinExistence type="predicted"/>
<dbReference type="SMART" id="SM00324">
    <property type="entry name" value="RhoGAP"/>
    <property type="match status" value="1"/>
</dbReference>
<reference evidence="11 12" key="1">
    <citation type="submission" date="2016-06" db="EMBL/GenBank/DDBJ databases">
        <title>Genome of Rhinopithecus bieti.</title>
        <authorList>
            <person name="Wu"/>
            <person name="C.-I. and Zhang"/>
            <person name="Y."/>
        </authorList>
    </citation>
    <scope>NUCLEOTIDE SEQUENCE</scope>
</reference>
<dbReference type="GO" id="GO:0007165">
    <property type="term" value="P:signal transduction"/>
    <property type="evidence" value="ECO:0007669"/>
    <property type="project" value="InterPro"/>
</dbReference>
<keyword evidence="1 4" id="KW-0728">SH3 domain</keyword>
<accession>A0A2K6LGM2</accession>
<feature type="region of interest" description="Disordered" evidence="7">
    <location>
        <begin position="178"/>
        <end position="198"/>
    </location>
</feature>
<dbReference type="SMART" id="SM00326">
    <property type="entry name" value="SH3"/>
    <property type="match status" value="1"/>
</dbReference>
<dbReference type="SUPFAM" id="SSF103657">
    <property type="entry name" value="BAR/IMD domain-like"/>
    <property type="match status" value="1"/>
</dbReference>
<evidence type="ECO:0000259" key="9">
    <source>
        <dbReference type="PROSITE" id="PS50238"/>
    </source>
</evidence>
<feature type="compositionally biased region" description="Polar residues" evidence="7">
    <location>
        <begin position="1039"/>
        <end position="1049"/>
    </location>
</feature>
<keyword evidence="12" id="KW-1185">Reference proteome</keyword>
<feature type="region of interest" description="Disordered" evidence="7">
    <location>
        <begin position="811"/>
        <end position="861"/>
    </location>
</feature>